<organism evidence="1">
    <name type="scientific">Ixodes ricinus</name>
    <name type="common">Common tick</name>
    <name type="synonym">Acarus ricinus</name>
    <dbReference type="NCBI Taxonomy" id="34613"/>
    <lineage>
        <taxon>Eukaryota</taxon>
        <taxon>Metazoa</taxon>
        <taxon>Ecdysozoa</taxon>
        <taxon>Arthropoda</taxon>
        <taxon>Chelicerata</taxon>
        <taxon>Arachnida</taxon>
        <taxon>Acari</taxon>
        <taxon>Parasitiformes</taxon>
        <taxon>Ixodida</taxon>
        <taxon>Ixodoidea</taxon>
        <taxon>Ixodidae</taxon>
        <taxon>Ixodinae</taxon>
        <taxon>Ixodes</taxon>
    </lineage>
</organism>
<protein>
    <submittedName>
        <fullName evidence="1">Uncharacterized protein</fullName>
    </submittedName>
</protein>
<dbReference type="EMBL" id="GIFC01014162">
    <property type="protein sequence ID" value="MXU96245.1"/>
    <property type="molecule type" value="Transcribed_RNA"/>
</dbReference>
<name>A0A6B0V357_IXORI</name>
<dbReference type="AlphaFoldDB" id="A0A6B0V357"/>
<reference evidence="1" key="1">
    <citation type="submission" date="2019-12" db="EMBL/GenBank/DDBJ databases">
        <title>An insight into the sialome of adult female Ixodes ricinus ticks feeding for 6 days.</title>
        <authorList>
            <person name="Perner J."/>
            <person name="Ribeiro J.M.C."/>
        </authorList>
    </citation>
    <scope>NUCLEOTIDE SEQUENCE</scope>
    <source>
        <strain evidence="1">Semi-engorged</strain>
        <tissue evidence="1">Salivary glands</tissue>
    </source>
</reference>
<proteinExistence type="predicted"/>
<sequence>MARPWSSFVGATFVCFRRSSRTVCAFIKLRGIPRSESQPPKWALRHFFGAFSNVLFIAVPRTVLGAISREAFGSVRHDHRPFGLVRFQPYVEVVDGSSSRFFACKLFDRVRLTIYASPVYSFRADACCITPTSVCFTGFIFASHDSHSLDLLNVAAVAGSKCIGYGRDGDGVTLSSRSDISRITLRNFVHLAITSLDDGGVGADRLGASG</sequence>
<accession>A0A6B0V357</accession>
<evidence type="ECO:0000313" key="1">
    <source>
        <dbReference type="EMBL" id="MXU96245.1"/>
    </source>
</evidence>